<reference evidence="2" key="1">
    <citation type="submission" date="2022-07" db="EMBL/GenBank/DDBJ databases">
        <title>Phylogenomic reconstructions and comparative analyses of Kickxellomycotina fungi.</title>
        <authorList>
            <person name="Reynolds N.K."/>
            <person name="Stajich J.E."/>
            <person name="Barry K."/>
            <person name="Grigoriev I.V."/>
            <person name="Crous P."/>
            <person name="Smith M.E."/>
        </authorList>
    </citation>
    <scope>NUCLEOTIDE SEQUENCE</scope>
    <source>
        <strain evidence="2">NBRC 100468</strain>
    </source>
</reference>
<sequence length="424" mass="47583">MGNHFDKTGASSDNSFIAKIIRLWKQRKNHDSASIRSSLGANDTNLTHQQVLARMEYRDSYIESLTYYDEDDSEDLEYDYSEHDLDYIYERQPTGSVTYYEYDSDGNEHRVSREHFFYGENINTNMAPTNGLGNSSSTSSAGSSSIPRGYKDNGETFELIEETAKMLAEYFRKNPELDHFDFWISADVAEQLTCRSNNKAYNSMKLTVNKREASIPITTYHNDTCPKAEKMKAEMSGTFYEFKIPLEFGVQEHTSSEIVLGCKISNDGKLILNKEDETEGGTQCTCFSSGIGATDDASEQSGINPGIESSQPMVALLPQEPSSSSLSYSLENTTAAVSTSAASDRIDCFFCTGFLDTQSQNYFSFMNTVCCGQEIYHTECINSYKLSLKQCLIVGDKRTPFDTSEICKVLNALKRYLLNDLAKL</sequence>
<dbReference type="AlphaFoldDB" id="A0A9W7ZY07"/>
<gene>
    <name evidence="2" type="ORF">H4219_004232</name>
</gene>
<evidence type="ECO:0000313" key="3">
    <source>
        <dbReference type="Proteomes" id="UP001150538"/>
    </source>
</evidence>
<name>A0A9W7ZY07_9FUNG</name>
<comment type="caution">
    <text evidence="2">The sequence shown here is derived from an EMBL/GenBank/DDBJ whole genome shotgun (WGS) entry which is preliminary data.</text>
</comment>
<evidence type="ECO:0000313" key="2">
    <source>
        <dbReference type="EMBL" id="KAJ1915594.1"/>
    </source>
</evidence>
<keyword evidence="3" id="KW-1185">Reference proteome</keyword>
<dbReference type="EMBL" id="JANBPU010000139">
    <property type="protein sequence ID" value="KAJ1915594.1"/>
    <property type="molecule type" value="Genomic_DNA"/>
</dbReference>
<organism evidence="2 3">
    <name type="scientific">Mycoemilia scoparia</name>
    <dbReference type="NCBI Taxonomy" id="417184"/>
    <lineage>
        <taxon>Eukaryota</taxon>
        <taxon>Fungi</taxon>
        <taxon>Fungi incertae sedis</taxon>
        <taxon>Zoopagomycota</taxon>
        <taxon>Kickxellomycotina</taxon>
        <taxon>Kickxellomycetes</taxon>
        <taxon>Kickxellales</taxon>
        <taxon>Kickxellaceae</taxon>
        <taxon>Mycoemilia</taxon>
    </lineage>
</organism>
<feature type="region of interest" description="Disordered" evidence="1">
    <location>
        <begin position="128"/>
        <end position="151"/>
    </location>
</feature>
<proteinExistence type="predicted"/>
<accession>A0A9W7ZY07</accession>
<feature type="compositionally biased region" description="Low complexity" evidence="1">
    <location>
        <begin position="135"/>
        <end position="145"/>
    </location>
</feature>
<dbReference type="Proteomes" id="UP001150538">
    <property type="component" value="Unassembled WGS sequence"/>
</dbReference>
<protein>
    <submittedName>
        <fullName evidence="2">Uncharacterized protein</fullName>
    </submittedName>
</protein>
<evidence type="ECO:0000256" key="1">
    <source>
        <dbReference type="SAM" id="MobiDB-lite"/>
    </source>
</evidence>